<comment type="caution">
    <text evidence="1">The sequence shown here is derived from an EMBL/GenBank/DDBJ whole genome shotgun (WGS) entry which is preliminary data.</text>
</comment>
<name>A0ABS5XIH7_9GAMM</name>
<accession>A0ABS5XIH7</accession>
<dbReference type="PROSITE" id="PS51257">
    <property type="entry name" value="PROKAR_LIPOPROTEIN"/>
    <property type="match status" value="1"/>
</dbReference>
<dbReference type="RefSeq" id="WP_131679695.1">
    <property type="nucleotide sequence ID" value="NZ_JAGTIS010000006.1"/>
</dbReference>
<evidence type="ECO:0000313" key="1">
    <source>
        <dbReference type="EMBL" id="MBT8767093.1"/>
    </source>
</evidence>
<dbReference type="Proteomes" id="UP001519667">
    <property type="component" value="Unassembled WGS sequence"/>
</dbReference>
<evidence type="ECO:0000313" key="2">
    <source>
        <dbReference type="Proteomes" id="UP001519667"/>
    </source>
</evidence>
<proteinExistence type="predicted"/>
<keyword evidence="2" id="KW-1185">Reference proteome</keyword>
<organism evidence="1 2">
    <name type="scientific">Metapseudomonas boanensis</name>
    <dbReference type="NCBI Taxonomy" id="2822138"/>
    <lineage>
        <taxon>Bacteria</taxon>
        <taxon>Pseudomonadati</taxon>
        <taxon>Pseudomonadota</taxon>
        <taxon>Gammaproteobacteria</taxon>
        <taxon>Pseudomonadales</taxon>
        <taxon>Pseudomonadaceae</taxon>
        <taxon>Metapseudomonas</taxon>
    </lineage>
</organism>
<gene>
    <name evidence="1" type="ORF">J7302_13350</name>
</gene>
<protein>
    <recommendedName>
        <fullName evidence="3">Lipoprotein</fullName>
    </recommendedName>
</protein>
<evidence type="ECO:0008006" key="3">
    <source>
        <dbReference type="Google" id="ProtNLM"/>
    </source>
</evidence>
<dbReference type="EMBL" id="JAGTIS010000006">
    <property type="protein sequence ID" value="MBT8767093.1"/>
    <property type="molecule type" value="Genomic_DNA"/>
</dbReference>
<reference evidence="1 2" key="1">
    <citation type="submission" date="2021-04" db="EMBL/GenBank/DDBJ databases">
        <title>Pseudomonas boanensis sp. nov., a bacterium isolated from river water used for household purposes in Boane District, Mozambique.</title>
        <authorList>
            <person name="Nicklasson M."/>
            <person name="Martin-Rodriguez A.J."/>
            <person name="Thorell K."/>
            <person name="Neves L."/>
            <person name="Mussagy A."/>
            <person name="Rydberg H.A."/>
            <person name="Hernroth B."/>
            <person name="Svensson-Stadler L."/>
            <person name="Sjoling A."/>
        </authorList>
    </citation>
    <scope>NUCLEOTIDE SEQUENCE [LARGE SCALE GENOMIC DNA]</scope>
    <source>
        <strain evidence="1 2">DB1</strain>
    </source>
</reference>
<sequence length="147" mass="15914">MKRKQHLAAIAIAAGLVSCASVEDRQVVNIPLVASQHNVGQIGQATLAADGEETSMSIFISGVPSETTRPVHIYSYIYSGTCTKRQNSAPAFEMNQRVLADKDNRHGWTLSRRANVPLNTLRSAAYSIVLRTGPADGNREIFCGEIS</sequence>